<dbReference type="InterPro" id="IPR019775">
    <property type="entry name" value="WD40_repeat_CS"/>
</dbReference>
<dbReference type="OrthoDB" id="6509636at2759"/>
<dbReference type="CDD" id="cd05911">
    <property type="entry name" value="Firefly_Luc_like"/>
    <property type="match status" value="1"/>
</dbReference>
<feature type="region of interest" description="Disordered" evidence="4">
    <location>
        <begin position="872"/>
        <end position="891"/>
    </location>
</feature>
<feature type="domain" description="AMP-binding enzyme C-terminal" evidence="6">
    <location>
        <begin position="481"/>
        <end position="563"/>
    </location>
</feature>
<dbReference type="Gene3D" id="3.30.300.30">
    <property type="match status" value="1"/>
</dbReference>
<dbReference type="PANTHER" id="PTHR24096:SF422">
    <property type="entry name" value="BCDNA.GH02901"/>
    <property type="match status" value="1"/>
</dbReference>
<dbReference type="Proteomes" id="UP000799428">
    <property type="component" value="Unassembled WGS sequence"/>
</dbReference>
<keyword evidence="1 3" id="KW-0853">WD repeat</keyword>
<dbReference type="InterPro" id="IPR000873">
    <property type="entry name" value="AMP-dep_synth/lig_dom"/>
</dbReference>
<protein>
    <submittedName>
        <fullName evidence="7">Acetyl-CoA synthetase-like protein</fullName>
    </submittedName>
</protein>
<dbReference type="PROSITE" id="PS00678">
    <property type="entry name" value="WD_REPEATS_1"/>
    <property type="match status" value="1"/>
</dbReference>
<feature type="region of interest" description="Disordered" evidence="4">
    <location>
        <begin position="576"/>
        <end position="636"/>
    </location>
</feature>
<feature type="compositionally biased region" description="Low complexity" evidence="4">
    <location>
        <begin position="872"/>
        <end position="883"/>
    </location>
</feature>
<dbReference type="InterPro" id="IPR015943">
    <property type="entry name" value="WD40/YVTN_repeat-like_dom_sf"/>
</dbReference>
<keyword evidence="8" id="KW-1185">Reference proteome</keyword>
<feature type="domain" description="AMP-dependent synthetase/ligase" evidence="5">
    <location>
        <begin position="48"/>
        <end position="427"/>
    </location>
</feature>
<dbReference type="PANTHER" id="PTHR24096">
    <property type="entry name" value="LONG-CHAIN-FATTY-ACID--COA LIGASE"/>
    <property type="match status" value="1"/>
</dbReference>
<dbReference type="SUPFAM" id="SSF56801">
    <property type="entry name" value="Acetyl-CoA synthetase-like"/>
    <property type="match status" value="1"/>
</dbReference>
<sequence length="1043" mass="112388">MPFYPPPWVPKLPFDPPDSISIGDFMLDEQYGRHPLGYSRDPFVCGLTGKSYSSLEVKERVDYLARGLAKELGWQPNAGSEWDKVVAVFSVNTLDTLPLAWATHRLGGISSPANAAYELSELEYQLKSSGAKVLFTCIPLLKTAQEAARKCGIPSNRVYLLDLPKEFTGQDNPSGMKTVDDLIHEGAKQGRLEPLNWEQGHGAKRTAFLCYSSGTSGLPKGVMISHRNVIANTLQTKVFEQPNRDKKIPPGTQSDYTETVLGLLPMSHIYSLVAICHGSVYRGDSIVVMPKFEFASFLKAIQNFNINTLFLVPPIIILMTKNENVLGKYNLSSVSNIFTGAAPLGKETAEDLQRIFPSWGIRQGYGLTETCTVVSSTSSDDIWFGSSGSIYPGIECKIVTPEGEEVTEYDQPGELLVKSPAVVLGYLNNDKANAETFQDGYMRTGDEAVVRKAPSGNEHIFIVDRIKELIKVKGHQVAPAELEAHLLTHAAVSDCAVIQVPDEKAGEVPKAFVVKSPSVSHEQHDRVTARQIQKHVEEYKARYKWITGGVEFIAVIPKSPSGKILRRFLRDKEKEKRRTAGAKFHLPAMSAHQPHQQADPEDDDEDAMLDPEDVGEEIADDEDEPMDSDDEGDDQGTRDIQMEIDLQNDSTAHFDAHTDSIFCIAQHPVNHHIVATGGGDDVGYVFDASPARVVPNASGQPQEREGLKSLFKLEGHTDSINAIAFTSPKGQYIATAGLDGKLRVWQAQEVEEINWLVTCPHPDHPNVVALGASDGSVWVELTTCTAGTWSPDGSLLATVSEDSAMYVWDVFGDAASQGVVEPDERFKVEGGLFTIAIASNGAFVAVGGSEGQLRIVGLPRLNAASSSSSSSAAATAGARGKSSNKQAGSGSTSQAGQILAALQAGQDNIETLAFSPSPITLLAAGNVDGSITLFDTAHRFAIRRRIEEAHVDDDAPQAVVKLEFVNKSGPGGWLLRSVGYDGVLKSWDTRGGTAAAGKGLVGEWKGHRGGGEGGGIMGFVQGGGERVITAGDDGVALVFETPL</sequence>
<dbReference type="Pfam" id="PF00501">
    <property type="entry name" value="AMP-binding"/>
    <property type="match status" value="1"/>
</dbReference>
<proteinExistence type="predicted"/>
<dbReference type="EMBL" id="MU005785">
    <property type="protein sequence ID" value="KAF2703791.1"/>
    <property type="molecule type" value="Genomic_DNA"/>
</dbReference>
<dbReference type="PROSITE" id="PS50082">
    <property type="entry name" value="WD_REPEATS_2"/>
    <property type="match status" value="2"/>
</dbReference>
<keyword evidence="2" id="KW-0677">Repeat</keyword>
<feature type="compositionally biased region" description="Acidic residues" evidence="4">
    <location>
        <begin position="599"/>
        <end position="634"/>
    </location>
</feature>
<dbReference type="InterPro" id="IPR025110">
    <property type="entry name" value="AMP-bd_C"/>
</dbReference>
<dbReference type="InterPro" id="IPR020845">
    <property type="entry name" value="AMP-binding_CS"/>
</dbReference>
<evidence type="ECO:0000256" key="2">
    <source>
        <dbReference type="ARBA" id="ARBA00022737"/>
    </source>
</evidence>
<evidence type="ECO:0000256" key="3">
    <source>
        <dbReference type="PROSITE-ProRule" id="PRU00221"/>
    </source>
</evidence>
<feature type="repeat" description="WD" evidence="3">
    <location>
        <begin position="713"/>
        <end position="755"/>
    </location>
</feature>
<feature type="repeat" description="WD" evidence="3">
    <location>
        <begin position="789"/>
        <end position="810"/>
    </location>
</feature>
<dbReference type="InterPro" id="IPR001680">
    <property type="entry name" value="WD40_rpt"/>
</dbReference>
<gene>
    <name evidence="7" type="ORF">K504DRAFT_473772</name>
</gene>
<dbReference type="Pfam" id="PF00400">
    <property type="entry name" value="WD40"/>
    <property type="match status" value="3"/>
</dbReference>
<dbReference type="Gene3D" id="3.40.50.980">
    <property type="match status" value="2"/>
</dbReference>
<organism evidence="7 8">
    <name type="scientific">Pleomassaria siparia CBS 279.74</name>
    <dbReference type="NCBI Taxonomy" id="1314801"/>
    <lineage>
        <taxon>Eukaryota</taxon>
        <taxon>Fungi</taxon>
        <taxon>Dikarya</taxon>
        <taxon>Ascomycota</taxon>
        <taxon>Pezizomycotina</taxon>
        <taxon>Dothideomycetes</taxon>
        <taxon>Pleosporomycetidae</taxon>
        <taxon>Pleosporales</taxon>
        <taxon>Pleomassariaceae</taxon>
        <taxon>Pleomassaria</taxon>
    </lineage>
</organism>
<evidence type="ECO:0000313" key="7">
    <source>
        <dbReference type="EMBL" id="KAF2703791.1"/>
    </source>
</evidence>
<dbReference type="Gene3D" id="2.130.10.10">
    <property type="entry name" value="YVTN repeat-like/Quinoprotein amine dehydrogenase"/>
    <property type="match status" value="1"/>
</dbReference>
<dbReference type="Gene3D" id="2.30.38.10">
    <property type="entry name" value="Luciferase, Domain 3"/>
    <property type="match status" value="1"/>
</dbReference>
<dbReference type="PROSITE" id="PS00455">
    <property type="entry name" value="AMP_BINDING"/>
    <property type="match status" value="1"/>
</dbReference>
<evidence type="ECO:0000256" key="1">
    <source>
        <dbReference type="ARBA" id="ARBA00022574"/>
    </source>
</evidence>
<dbReference type="AlphaFoldDB" id="A0A6G1JU92"/>
<dbReference type="SUPFAM" id="SSF50978">
    <property type="entry name" value="WD40 repeat-like"/>
    <property type="match status" value="1"/>
</dbReference>
<name>A0A6G1JU92_9PLEO</name>
<dbReference type="GO" id="GO:0016405">
    <property type="term" value="F:CoA-ligase activity"/>
    <property type="evidence" value="ECO:0007669"/>
    <property type="project" value="TreeGrafter"/>
</dbReference>
<dbReference type="InterPro" id="IPR036322">
    <property type="entry name" value="WD40_repeat_dom_sf"/>
</dbReference>
<dbReference type="InterPro" id="IPR045851">
    <property type="entry name" value="AMP-bd_C_sf"/>
</dbReference>
<dbReference type="PROSITE" id="PS50294">
    <property type="entry name" value="WD_REPEATS_REGION"/>
    <property type="match status" value="1"/>
</dbReference>
<reference evidence="7" key="1">
    <citation type="journal article" date="2020" name="Stud. Mycol.">
        <title>101 Dothideomycetes genomes: a test case for predicting lifestyles and emergence of pathogens.</title>
        <authorList>
            <person name="Haridas S."/>
            <person name="Albert R."/>
            <person name="Binder M."/>
            <person name="Bloem J."/>
            <person name="Labutti K."/>
            <person name="Salamov A."/>
            <person name="Andreopoulos B."/>
            <person name="Baker S."/>
            <person name="Barry K."/>
            <person name="Bills G."/>
            <person name="Bluhm B."/>
            <person name="Cannon C."/>
            <person name="Castanera R."/>
            <person name="Culley D."/>
            <person name="Daum C."/>
            <person name="Ezra D."/>
            <person name="Gonzalez J."/>
            <person name="Henrissat B."/>
            <person name="Kuo A."/>
            <person name="Liang C."/>
            <person name="Lipzen A."/>
            <person name="Lutzoni F."/>
            <person name="Magnuson J."/>
            <person name="Mondo S."/>
            <person name="Nolan M."/>
            <person name="Ohm R."/>
            <person name="Pangilinan J."/>
            <person name="Park H.-J."/>
            <person name="Ramirez L."/>
            <person name="Alfaro M."/>
            <person name="Sun H."/>
            <person name="Tritt A."/>
            <person name="Yoshinaga Y."/>
            <person name="Zwiers L.-H."/>
            <person name="Turgeon B."/>
            <person name="Goodwin S."/>
            <person name="Spatafora J."/>
            <person name="Crous P."/>
            <person name="Grigoriev I."/>
        </authorList>
    </citation>
    <scope>NUCLEOTIDE SEQUENCE</scope>
    <source>
        <strain evidence="7">CBS 279.74</strain>
    </source>
</reference>
<evidence type="ECO:0000259" key="5">
    <source>
        <dbReference type="Pfam" id="PF00501"/>
    </source>
</evidence>
<evidence type="ECO:0000259" key="6">
    <source>
        <dbReference type="Pfam" id="PF13193"/>
    </source>
</evidence>
<dbReference type="Pfam" id="PF13193">
    <property type="entry name" value="AMP-binding_C"/>
    <property type="match status" value="1"/>
</dbReference>
<accession>A0A6G1JU92</accession>
<dbReference type="SMART" id="SM00320">
    <property type="entry name" value="WD40"/>
    <property type="match status" value="6"/>
</dbReference>
<evidence type="ECO:0000313" key="8">
    <source>
        <dbReference type="Proteomes" id="UP000799428"/>
    </source>
</evidence>
<evidence type="ECO:0000256" key="4">
    <source>
        <dbReference type="SAM" id="MobiDB-lite"/>
    </source>
</evidence>